<dbReference type="AlphaFoldDB" id="A0A5J6HQG6"/>
<dbReference type="OrthoDB" id="4197515at2"/>
<organism evidence="2 3">
    <name type="scientific">Streptomyces alboniger</name>
    <dbReference type="NCBI Taxonomy" id="132473"/>
    <lineage>
        <taxon>Bacteria</taxon>
        <taxon>Bacillati</taxon>
        <taxon>Actinomycetota</taxon>
        <taxon>Actinomycetes</taxon>
        <taxon>Kitasatosporales</taxon>
        <taxon>Streptomycetaceae</taxon>
        <taxon>Streptomyces</taxon>
        <taxon>Streptomyces aurantiacus group</taxon>
    </lineage>
</organism>
<proteinExistence type="predicted"/>
<dbReference type="KEGG" id="salw:CP975_28485"/>
<name>A0A5J6HQG6_STRAD</name>
<feature type="chain" id="PRO_5038377601" evidence="1">
    <location>
        <begin position="34"/>
        <end position="144"/>
    </location>
</feature>
<evidence type="ECO:0000313" key="2">
    <source>
        <dbReference type="EMBL" id="QEV20964.1"/>
    </source>
</evidence>
<protein>
    <submittedName>
        <fullName evidence="2">Uncharacterized protein</fullName>
    </submittedName>
</protein>
<sequence length="144" mass="15549">MNHVHAGTSGRPSRRPAALACAAALCLALSACGAKSTGGAQAPHDAVQESDHRLLERFRSWARDSGESRTARHAQALTTVELTDTREADDYDVEMRTDLSARTATAKELGGLFRTWWDGDDGDGTARDLVLLDVHGNRLAHSRL</sequence>
<accession>A0A5J6HQG6</accession>
<keyword evidence="1" id="KW-0732">Signal</keyword>
<reference evidence="2 3" key="1">
    <citation type="submission" date="2017-09" db="EMBL/GenBank/DDBJ databases">
        <authorList>
            <person name="Lee N."/>
            <person name="Cho B.-K."/>
        </authorList>
    </citation>
    <scope>NUCLEOTIDE SEQUENCE [LARGE SCALE GENOMIC DNA]</scope>
    <source>
        <strain evidence="2 3">ATCC 12461</strain>
    </source>
</reference>
<dbReference type="RefSeq" id="WP_055528137.1">
    <property type="nucleotide sequence ID" value="NZ_CP023695.1"/>
</dbReference>
<dbReference type="EMBL" id="CP023695">
    <property type="protein sequence ID" value="QEV20964.1"/>
    <property type="molecule type" value="Genomic_DNA"/>
</dbReference>
<evidence type="ECO:0000313" key="3">
    <source>
        <dbReference type="Proteomes" id="UP000326553"/>
    </source>
</evidence>
<evidence type="ECO:0000256" key="1">
    <source>
        <dbReference type="SAM" id="SignalP"/>
    </source>
</evidence>
<keyword evidence="3" id="KW-1185">Reference proteome</keyword>
<gene>
    <name evidence="2" type="ORF">CP975_28485</name>
</gene>
<dbReference type="Proteomes" id="UP000326553">
    <property type="component" value="Chromosome"/>
</dbReference>
<feature type="signal peptide" evidence="1">
    <location>
        <begin position="1"/>
        <end position="33"/>
    </location>
</feature>